<dbReference type="Gene3D" id="3.60.21.10">
    <property type="match status" value="1"/>
</dbReference>
<dbReference type="Proteomes" id="UP000466586">
    <property type="component" value="Unassembled WGS sequence"/>
</dbReference>
<feature type="domain" description="Calcineurin-like phosphoesterase" evidence="1">
    <location>
        <begin position="60"/>
        <end position="258"/>
    </location>
</feature>
<dbReference type="EMBL" id="WVHT01000001">
    <property type="protein sequence ID" value="MXV49821.1"/>
    <property type="molecule type" value="Genomic_DNA"/>
</dbReference>
<protein>
    <submittedName>
        <fullName evidence="2">Metallophosphoesterase</fullName>
    </submittedName>
</protein>
<keyword evidence="3" id="KW-1185">Reference proteome</keyword>
<sequence>MGIRKILQRSFRNPVIKLSNRLSSHPVKRRVHGSLTRLYHSIINKPGGKGFVVNFSAEDKFIIFSDHHKGAKDGADDFKCSEHNFLSALDFYNKNGFTYVCLGDSEELWENTLLQVSRHNKKSFEAEKQFLERGAFIKIFGNHDLYWGNDPLAPVSLNLIYGQPVKISEGLILQTEINGSKLEIFLTHGHQGDSQSDGNWFSKWFVSTVWAPFQSYLRINPNTPANNNQLKTLHNRFMYEWSARYKNLVLITGHTHQPVFASLTHLEMLYRDLSAAKKANDSQLSKQLMKKIDLLTGQGDLIPDFPVYKPSYFNSGCCCYDDGDITGIEIADGNILLVKWKRVKGLAQREVLVQAALTDLLE</sequence>
<organism evidence="2 3">
    <name type="scientific">Hufsiella arboris</name>
    <dbReference type="NCBI Taxonomy" id="2695275"/>
    <lineage>
        <taxon>Bacteria</taxon>
        <taxon>Pseudomonadati</taxon>
        <taxon>Bacteroidota</taxon>
        <taxon>Sphingobacteriia</taxon>
        <taxon>Sphingobacteriales</taxon>
        <taxon>Sphingobacteriaceae</taxon>
        <taxon>Hufsiella</taxon>
    </lineage>
</organism>
<dbReference type="Pfam" id="PF00149">
    <property type="entry name" value="Metallophos"/>
    <property type="match status" value="1"/>
</dbReference>
<comment type="caution">
    <text evidence="2">The sequence shown here is derived from an EMBL/GenBank/DDBJ whole genome shotgun (WGS) entry which is preliminary data.</text>
</comment>
<reference evidence="2 3" key="1">
    <citation type="submission" date="2019-11" db="EMBL/GenBank/DDBJ databases">
        <title>Pedobacter sp. HMF7647 Genome sequencing and assembly.</title>
        <authorList>
            <person name="Kang H."/>
            <person name="Kim H."/>
            <person name="Joh K."/>
        </authorList>
    </citation>
    <scope>NUCLEOTIDE SEQUENCE [LARGE SCALE GENOMIC DNA]</scope>
    <source>
        <strain evidence="2 3">HMF7647</strain>
    </source>
</reference>
<evidence type="ECO:0000313" key="2">
    <source>
        <dbReference type="EMBL" id="MXV49821.1"/>
    </source>
</evidence>
<dbReference type="GO" id="GO:0016787">
    <property type="term" value="F:hydrolase activity"/>
    <property type="evidence" value="ECO:0007669"/>
    <property type="project" value="InterPro"/>
</dbReference>
<accession>A0A7K1Y5Y4</accession>
<dbReference type="AlphaFoldDB" id="A0A7K1Y5Y4"/>
<dbReference type="RefSeq" id="WP_160842987.1">
    <property type="nucleotide sequence ID" value="NZ_WVHT01000001.1"/>
</dbReference>
<gene>
    <name evidence="2" type="ORF">GS399_02480</name>
</gene>
<evidence type="ECO:0000259" key="1">
    <source>
        <dbReference type="Pfam" id="PF00149"/>
    </source>
</evidence>
<proteinExistence type="predicted"/>
<evidence type="ECO:0000313" key="3">
    <source>
        <dbReference type="Proteomes" id="UP000466586"/>
    </source>
</evidence>
<dbReference type="SUPFAM" id="SSF56300">
    <property type="entry name" value="Metallo-dependent phosphatases"/>
    <property type="match status" value="1"/>
</dbReference>
<dbReference type="InterPro" id="IPR029052">
    <property type="entry name" value="Metallo-depent_PP-like"/>
</dbReference>
<dbReference type="InterPro" id="IPR004843">
    <property type="entry name" value="Calcineurin-like_PHP"/>
</dbReference>
<name>A0A7K1Y5Y4_9SPHI</name>